<dbReference type="Pfam" id="PF04820">
    <property type="entry name" value="Trp_halogenase"/>
    <property type="match status" value="1"/>
</dbReference>
<dbReference type="PANTHER" id="PTHR43747">
    <property type="entry name" value="FAD-BINDING PROTEIN"/>
    <property type="match status" value="1"/>
</dbReference>
<organism evidence="3 4">
    <name type="scientific">Rhodohalobacter sulfatireducens</name>
    <dbReference type="NCBI Taxonomy" id="2911366"/>
    <lineage>
        <taxon>Bacteria</taxon>
        <taxon>Pseudomonadati</taxon>
        <taxon>Balneolota</taxon>
        <taxon>Balneolia</taxon>
        <taxon>Balneolales</taxon>
        <taxon>Balneolaceae</taxon>
        <taxon>Rhodohalobacter</taxon>
    </lineage>
</organism>
<dbReference type="SUPFAM" id="SSF51905">
    <property type="entry name" value="FAD/NAD(P)-binding domain"/>
    <property type="match status" value="1"/>
</dbReference>
<keyword evidence="1" id="KW-0560">Oxidoreductase</keyword>
<dbReference type="Gene3D" id="3.50.50.60">
    <property type="entry name" value="FAD/NAD(P)-binding domain"/>
    <property type="match status" value="1"/>
</dbReference>
<name>A0ABS9KCY6_9BACT</name>
<dbReference type="InterPro" id="IPR006905">
    <property type="entry name" value="Flavin_halogenase"/>
</dbReference>
<protein>
    <submittedName>
        <fullName evidence="3">Tryptophan 7-halogenase</fullName>
    </submittedName>
</protein>
<evidence type="ECO:0000313" key="4">
    <source>
        <dbReference type="Proteomes" id="UP001165366"/>
    </source>
</evidence>
<reference evidence="3" key="1">
    <citation type="submission" date="2022-01" db="EMBL/GenBank/DDBJ databases">
        <authorList>
            <person name="Wang Y."/>
        </authorList>
    </citation>
    <scope>NUCLEOTIDE SEQUENCE</scope>
    <source>
        <strain evidence="3">WB101</strain>
    </source>
</reference>
<dbReference type="Proteomes" id="UP001165366">
    <property type="component" value="Unassembled WGS sequence"/>
</dbReference>
<dbReference type="InterPro" id="IPR050816">
    <property type="entry name" value="Flavin-dep_Halogenase_NPB"/>
</dbReference>
<keyword evidence="2" id="KW-0503">Monooxygenase</keyword>
<dbReference type="InterPro" id="IPR036188">
    <property type="entry name" value="FAD/NAD-bd_sf"/>
</dbReference>
<accession>A0ABS9KCY6</accession>
<sequence>MALTKMGYSVCLIENDQHPRFAIGESSTPIADMILRDLADDYDLSFLKKLSRYGEWQRNHPEVVCGLKRGFSYYHHKKGQSFSSDKNHNSELLVAASENDQNSDTNWLRSDVDHFLVNKAVETGVCFFDQTNIQKLSRDPKKERWSIFLETSQRIKEVKSNWIIDASGSPQFSSNFLNTQSHSSGFKTHSSAIYTHFEEVAHWLDYLKLKGLKTSDYPYNPDFSALHHLIEEGWIWMLRFNNNRLSAGMLLDESAQKKYSDNIPEESWKSIIQQYPSLQDLFIDAEIAKSPNQFIKTGRLQRKLNRVYGNGWVVLPHTAGFVDPLHSTGIAYTLSGVEVLLKLFHPSVNKKERKELLKSYEDKIYSELSVIDLLVSMCYKTRGLFDLFSACTMIYFIASIRYEQKRLAGETPDTFLCAGHPEIRKIIEDSFAQIQNLNLDKLSESQINQEIKKFRKRIEPFNTVGLMNPELNNMYQHTAVEL</sequence>
<keyword evidence="4" id="KW-1185">Reference proteome</keyword>
<reference evidence="3" key="2">
    <citation type="submission" date="2024-05" db="EMBL/GenBank/DDBJ databases">
        <title>Rhodohalobacter halophilus gen. nov., sp. nov., a moderately halophilic member of the family Balneolaceae.</title>
        <authorList>
            <person name="Xia J."/>
        </authorList>
    </citation>
    <scope>NUCLEOTIDE SEQUENCE</scope>
    <source>
        <strain evidence="3">WB101</strain>
    </source>
</reference>
<dbReference type="EMBL" id="JAKLWS010000009">
    <property type="protein sequence ID" value="MCG2588703.1"/>
    <property type="molecule type" value="Genomic_DNA"/>
</dbReference>
<dbReference type="PANTHER" id="PTHR43747:SF5">
    <property type="entry name" value="FAD-BINDING DOMAIN-CONTAINING PROTEIN"/>
    <property type="match status" value="1"/>
</dbReference>
<gene>
    <name evidence="3" type="ORF">L6773_09010</name>
</gene>
<evidence type="ECO:0000256" key="1">
    <source>
        <dbReference type="ARBA" id="ARBA00023002"/>
    </source>
</evidence>
<proteinExistence type="predicted"/>
<evidence type="ECO:0000313" key="3">
    <source>
        <dbReference type="EMBL" id="MCG2588703.1"/>
    </source>
</evidence>
<evidence type="ECO:0000256" key="2">
    <source>
        <dbReference type="ARBA" id="ARBA00023033"/>
    </source>
</evidence>
<comment type="caution">
    <text evidence="3">The sequence shown here is derived from an EMBL/GenBank/DDBJ whole genome shotgun (WGS) entry which is preliminary data.</text>
</comment>